<keyword evidence="11" id="KW-1185">Reference proteome</keyword>
<feature type="compositionally biased region" description="Low complexity" evidence="8">
    <location>
        <begin position="176"/>
        <end position="192"/>
    </location>
</feature>
<dbReference type="Proteomes" id="UP001174909">
    <property type="component" value="Unassembled WGS sequence"/>
</dbReference>
<evidence type="ECO:0000313" key="11">
    <source>
        <dbReference type="Proteomes" id="UP001174909"/>
    </source>
</evidence>
<comment type="subcellular location">
    <subcellularLocation>
        <location evidence="1">Mitochondrion</location>
    </subcellularLocation>
</comment>
<dbReference type="PRINTS" id="PR00971">
    <property type="entry name" value="RIBOSOMALS10"/>
</dbReference>
<feature type="domain" description="Small ribosomal subunit protein uS10" evidence="9">
    <location>
        <begin position="67"/>
        <end position="164"/>
    </location>
</feature>
<dbReference type="SUPFAM" id="SSF54999">
    <property type="entry name" value="Ribosomal protein S10"/>
    <property type="match status" value="1"/>
</dbReference>
<protein>
    <recommendedName>
        <fullName evidence="6">Small ribosomal subunit protein uS10m</fullName>
    </recommendedName>
    <alternativeName>
        <fullName evidence="7">28S ribosomal protein S10, mitochondrial</fullName>
    </alternativeName>
</protein>
<evidence type="ECO:0000256" key="2">
    <source>
        <dbReference type="ARBA" id="ARBA00007102"/>
    </source>
</evidence>
<name>A0AA35T825_GEOBA</name>
<reference evidence="10" key="1">
    <citation type="submission" date="2023-03" db="EMBL/GenBank/DDBJ databases">
        <authorList>
            <person name="Steffen K."/>
            <person name="Cardenas P."/>
        </authorList>
    </citation>
    <scope>NUCLEOTIDE SEQUENCE</scope>
</reference>
<dbReference type="NCBIfam" id="TIGR01049">
    <property type="entry name" value="rpsJ_bact"/>
    <property type="match status" value="1"/>
</dbReference>
<keyword evidence="4" id="KW-0496">Mitochondrion</keyword>
<dbReference type="HAMAP" id="MF_00508">
    <property type="entry name" value="Ribosomal_uS10"/>
    <property type="match status" value="1"/>
</dbReference>
<dbReference type="GO" id="GO:0006412">
    <property type="term" value="P:translation"/>
    <property type="evidence" value="ECO:0007669"/>
    <property type="project" value="InterPro"/>
</dbReference>
<feature type="region of interest" description="Disordered" evidence="8">
    <location>
        <begin position="172"/>
        <end position="201"/>
    </location>
</feature>
<evidence type="ECO:0000256" key="8">
    <source>
        <dbReference type="SAM" id="MobiDB-lite"/>
    </source>
</evidence>
<keyword evidence="3 10" id="KW-0689">Ribosomal protein</keyword>
<evidence type="ECO:0000256" key="6">
    <source>
        <dbReference type="ARBA" id="ARBA00035261"/>
    </source>
</evidence>
<sequence length="201" mass="22557">MRNFAWYNFNISLPNMLVLLRSSVSSFCSRNLLVPRLSLAPLSTEPGPGPSSNSDELVQERLYTKVNIKVKGADYAVLDSYCRYVITAGKALGVNIGGRVALPTRIQKFTVLKSPHIYKKHRVQYEIRTHSRLMQVKHITGTTADIFLEYIQRNLPEGVDMSVYQEQLDSLPAMLTGPPEGEEATTVTAEESASGRRNKRR</sequence>
<evidence type="ECO:0000313" key="10">
    <source>
        <dbReference type="EMBL" id="CAI8042526.1"/>
    </source>
</evidence>
<comment type="caution">
    <text evidence="10">The sequence shown here is derived from an EMBL/GenBank/DDBJ whole genome shotgun (WGS) entry which is preliminary data.</text>
</comment>
<dbReference type="InterPro" id="IPR040055">
    <property type="entry name" value="Ribosomal_uS10m"/>
</dbReference>
<keyword evidence="5" id="KW-0687">Ribonucleoprotein</keyword>
<dbReference type="EMBL" id="CASHTH010003272">
    <property type="protein sequence ID" value="CAI8042526.1"/>
    <property type="molecule type" value="Genomic_DNA"/>
</dbReference>
<dbReference type="PANTHER" id="PTHR13334">
    <property type="entry name" value="MITOCHONDRIAL 28S RIBOSOMAL PROTEIN S10"/>
    <property type="match status" value="1"/>
</dbReference>
<accession>A0AA35T825</accession>
<dbReference type="SMART" id="SM01403">
    <property type="entry name" value="Ribosomal_S10"/>
    <property type="match status" value="1"/>
</dbReference>
<evidence type="ECO:0000256" key="1">
    <source>
        <dbReference type="ARBA" id="ARBA00004173"/>
    </source>
</evidence>
<evidence type="ECO:0000256" key="7">
    <source>
        <dbReference type="ARBA" id="ARBA00035544"/>
    </source>
</evidence>
<organism evidence="10 11">
    <name type="scientific">Geodia barretti</name>
    <name type="common">Barrett's horny sponge</name>
    <dbReference type="NCBI Taxonomy" id="519541"/>
    <lineage>
        <taxon>Eukaryota</taxon>
        <taxon>Metazoa</taxon>
        <taxon>Porifera</taxon>
        <taxon>Demospongiae</taxon>
        <taxon>Heteroscleromorpha</taxon>
        <taxon>Tetractinellida</taxon>
        <taxon>Astrophorina</taxon>
        <taxon>Geodiidae</taxon>
        <taxon>Geodia</taxon>
    </lineage>
</organism>
<dbReference type="AlphaFoldDB" id="A0AA35T825"/>
<dbReference type="GO" id="GO:0003735">
    <property type="term" value="F:structural constituent of ribosome"/>
    <property type="evidence" value="ECO:0007669"/>
    <property type="project" value="InterPro"/>
</dbReference>
<dbReference type="InterPro" id="IPR001848">
    <property type="entry name" value="Ribosomal_uS10"/>
</dbReference>
<dbReference type="InterPro" id="IPR036838">
    <property type="entry name" value="Ribosomal_uS10_dom_sf"/>
</dbReference>
<dbReference type="GO" id="GO:0005763">
    <property type="term" value="C:mitochondrial small ribosomal subunit"/>
    <property type="evidence" value="ECO:0007669"/>
    <property type="project" value="InterPro"/>
</dbReference>
<dbReference type="Pfam" id="PF00338">
    <property type="entry name" value="Ribosomal_S10"/>
    <property type="match status" value="1"/>
</dbReference>
<dbReference type="InterPro" id="IPR027486">
    <property type="entry name" value="Ribosomal_uS10_dom"/>
</dbReference>
<proteinExistence type="inferred from homology"/>
<dbReference type="Gene3D" id="3.30.70.600">
    <property type="entry name" value="Ribosomal protein S10 domain"/>
    <property type="match status" value="1"/>
</dbReference>
<evidence type="ECO:0000256" key="3">
    <source>
        <dbReference type="ARBA" id="ARBA00022980"/>
    </source>
</evidence>
<comment type="similarity">
    <text evidence="2">Belongs to the universal ribosomal protein uS10 family.</text>
</comment>
<dbReference type="PANTHER" id="PTHR13334:SF4">
    <property type="entry name" value="SMALL RIBOSOMAL SUBUNIT PROTEIN US10M"/>
    <property type="match status" value="1"/>
</dbReference>
<evidence type="ECO:0000256" key="4">
    <source>
        <dbReference type="ARBA" id="ARBA00023128"/>
    </source>
</evidence>
<gene>
    <name evidence="10" type="ORF">GBAR_LOCUS23595</name>
</gene>
<evidence type="ECO:0000259" key="9">
    <source>
        <dbReference type="SMART" id="SM01403"/>
    </source>
</evidence>
<evidence type="ECO:0000256" key="5">
    <source>
        <dbReference type="ARBA" id="ARBA00023274"/>
    </source>
</evidence>